<evidence type="ECO:0000259" key="1">
    <source>
        <dbReference type="PROSITE" id="PS51819"/>
    </source>
</evidence>
<accession>A0ABS7RM72</accession>
<feature type="domain" description="VOC" evidence="1">
    <location>
        <begin position="2"/>
        <end position="113"/>
    </location>
</feature>
<gene>
    <name evidence="2" type="ORF">K1X13_12335</name>
</gene>
<dbReference type="Gene3D" id="3.10.180.10">
    <property type="entry name" value="2,3-Dihydroxybiphenyl 1,2-Dioxygenase, domain 1"/>
    <property type="match status" value="1"/>
</dbReference>
<protein>
    <recommendedName>
        <fullName evidence="1">VOC domain-containing protein</fullName>
    </recommendedName>
</protein>
<dbReference type="InterPro" id="IPR004360">
    <property type="entry name" value="Glyas_Fos-R_dOase_dom"/>
</dbReference>
<dbReference type="InterPro" id="IPR037523">
    <property type="entry name" value="VOC_core"/>
</dbReference>
<keyword evidence="3" id="KW-1185">Reference proteome</keyword>
<dbReference type="RefSeq" id="WP_221025339.1">
    <property type="nucleotide sequence ID" value="NZ_JAIEZQ010000002.1"/>
</dbReference>
<organism evidence="2 3">
    <name type="scientific">Nocardioides jiangsuensis</name>
    <dbReference type="NCBI Taxonomy" id="2866161"/>
    <lineage>
        <taxon>Bacteria</taxon>
        <taxon>Bacillati</taxon>
        <taxon>Actinomycetota</taxon>
        <taxon>Actinomycetes</taxon>
        <taxon>Propionibacteriales</taxon>
        <taxon>Nocardioidaceae</taxon>
        <taxon>Nocardioides</taxon>
    </lineage>
</organism>
<evidence type="ECO:0000313" key="3">
    <source>
        <dbReference type="Proteomes" id="UP000754710"/>
    </source>
</evidence>
<reference evidence="2 3" key="1">
    <citation type="submission" date="2021-08" db="EMBL/GenBank/DDBJ databases">
        <title>Nocardioides bacterium WL0053 sp. nov., isolated from the sediment.</title>
        <authorList>
            <person name="Wang L."/>
            <person name="Zhang D."/>
            <person name="Zhang A."/>
        </authorList>
    </citation>
    <scope>NUCLEOTIDE SEQUENCE [LARGE SCALE GENOMIC DNA]</scope>
    <source>
        <strain evidence="2 3">WL0053</strain>
    </source>
</reference>
<dbReference type="PROSITE" id="PS51819">
    <property type="entry name" value="VOC"/>
    <property type="match status" value="1"/>
</dbReference>
<name>A0ABS7RM72_9ACTN</name>
<dbReference type="InterPro" id="IPR029068">
    <property type="entry name" value="Glyas_Bleomycin-R_OHBP_Dase"/>
</dbReference>
<sequence>MAVTAIDLQVDDVPAAVSLLHRAYGWTVTADEDGFGEVMAGDLRIMLSKDAMVPWGATDGVILHEYVADVPAAVERATAAGAELLLGPLRTDWGTEAAYLRGPGNLVVDLCRDQPAGP</sequence>
<dbReference type="SUPFAM" id="SSF54593">
    <property type="entry name" value="Glyoxalase/Bleomycin resistance protein/Dihydroxybiphenyl dioxygenase"/>
    <property type="match status" value="1"/>
</dbReference>
<comment type="caution">
    <text evidence="2">The sequence shown here is derived from an EMBL/GenBank/DDBJ whole genome shotgun (WGS) entry which is preliminary data.</text>
</comment>
<dbReference type="EMBL" id="JAIEZQ010000002">
    <property type="protein sequence ID" value="MBY9075612.1"/>
    <property type="molecule type" value="Genomic_DNA"/>
</dbReference>
<dbReference type="Proteomes" id="UP000754710">
    <property type="component" value="Unassembled WGS sequence"/>
</dbReference>
<evidence type="ECO:0000313" key="2">
    <source>
        <dbReference type="EMBL" id="MBY9075612.1"/>
    </source>
</evidence>
<dbReference type="Pfam" id="PF00903">
    <property type="entry name" value="Glyoxalase"/>
    <property type="match status" value="1"/>
</dbReference>
<proteinExistence type="predicted"/>